<dbReference type="PANTHER" id="PTHR43677">
    <property type="entry name" value="SHORT-CHAIN DEHYDROGENASE/REDUCTASE"/>
    <property type="match status" value="1"/>
</dbReference>
<proteinExistence type="predicted"/>
<sequence>MQALVVQSSGEVEVNEVPDPEPGPGQVLVETEVAGAGFVDVMLRRGQYAGSAAGMVPGVEVVGRVRAAGADVPADLVGQRVLAQPSLGGYAELVAVDAGRVLPLPEDTDAASAVALGVNALVAEVSLSRAGVRNGTRVLVRGASGGVGLLATQVAAARGAEVTAVTSSAERADRLRALGATTVVDRTTATVSGGPYDVVVDPVAGPDMPSFLELLDANGHYVACGAAAGTPPDAFFHALLAAFFRSPTLMAFSLSSVTQDELRASWREITTLWAKGALEPVVDERLPLAEAEKALVALEAGTPFGKVVLTCG</sequence>
<organism evidence="2 3">
    <name type="scientific">Lentzea fradiae</name>
    <dbReference type="NCBI Taxonomy" id="200378"/>
    <lineage>
        <taxon>Bacteria</taxon>
        <taxon>Bacillati</taxon>
        <taxon>Actinomycetota</taxon>
        <taxon>Actinomycetes</taxon>
        <taxon>Pseudonocardiales</taxon>
        <taxon>Pseudonocardiaceae</taxon>
        <taxon>Lentzea</taxon>
    </lineage>
</organism>
<dbReference type="SUPFAM" id="SSF50129">
    <property type="entry name" value="GroES-like"/>
    <property type="match status" value="1"/>
</dbReference>
<evidence type="ECO:0000313" key="2">
    <source>
        <dbReference type="EMBL" id="SDF35697.1"/>
    </source>
</evidence>
<dbReference type="OrthoDB" id="4512359at2"/>
<dbReference type="InterPro" id="IPR013154">
    <property type="entry name" value="ADH-like_N"/>
</dbReference>
<accession>A0A1G7KET7</accession>
<dbReference type="Pfam" id="PF13602">
    <property type="entry name" value="ADH_zinc_N_2"/>
    <property type="match status" value="1"/>
</dbReference>
<dbReference type="STRING" id="200378.SAMN05216553_101241"/>
<protein>
    <submittedName>
        <fullName evidence="2">NADPH:quinone reductase</fullName>
    </submittedName>
</protein>
<dbReference type="Gene3D" id="3.90.180.10">
    <property type="entry name" value="Medium-chain alcohol dehydrogenases, catalytic domain"/>
    <property type="match status" value="1"/>
</dbReference>
<evidence type="ECO:0000259" key="1">
    <source>
        <dbReference type="SMART" id="SM00829"/>
    </source>
</evidence>
<keyword evidence="3" id="KW-1185">Reference proteome</keyword>
<dbReference type="InterPro" id="IPR011032">
    <property type="entry name" value="GroES-like_sf"/>
</dbReference>
<reference evidence="3" key="1">
    <citation type="submission" date="2016-10" db="EMBL/GenBank/DDBJ databases">
        <authorList>
            <person name="Varghese N."/>
            <person name="Submissions S."/>
        </authorList>
    </citation>
    <scope>NUCLEOTIDE SEQUENCE [LARGE SCALE GENOMIC DNA]</scope>
    <source>
        <strain evidence="3">CGMCC 4.3506</strain>
    </source>
</reference>
<dbReference type="SUPFAM" id="SSF51735">
    <property type="entry name" value="NAD(P)-binding Rossmann-fold domains"/>
    <property type="match status" value="1"/>
</dbReference>
<dbReference type="InterPro" id="IPR020843">
    <property type="entry name" value="ER"/>
</dbReference>
<feature type="domain" description="Enoyl reductase (ER)" evidence="1">
    <location>
        <begin position="10"/>
        <end position="309"/>
    </location>
</feature>
<dbReference type="EMBL" id="FNCC01000001">
    <property type="protein sequence ID" value="SDF35697.1"/>
    <property type="molecule type" value="Genomic_DNA"/>
</dbReference>
<dbReference type="Gene3D" id="3.40.50.720">
    <property type="entry name" value="NAD(P)-binding Rossmann-like Domain"/>
    <property type="match status" value="1"/>
</dbReference>
<dbReference type="Proteomes" id="UP000199623">
    <property type="component" value="Unassembled WGS sequence"/>
</dbReference>
<dbReference type="GO" id="GO:0016491">
    <property type="term" value="F:oxidoreductase activity"/>
    <property type="evidence" value="ECO:0007669"/>
    <property type="project" value="InterPro"/>
</dbReference>
<name>A0A1G7KET7_9PSEU</name>
<dbReference type="PANTHER" id="PTHR43677:SF4">
    <property type="entry name" value="QUINONE OXIDOREDUCTASE-LIKE PROTEIN 2"/>
    <property type="match status" value="1"/>
</dbReference>
<dbReference type="SMART" id="SM00829">
    <property type="entry name" value="PKS_ER"/>
    <property type="match status" value="1"/>
</dbReference>
<dbReference type="AlphaFoldDB" id="A0A1G7KET7"/>
<dbReference type="InterPro" id="IPR051397">
    <property type="entry name" value="Zn-ADH-like_protein"/>
</dbReference>
<dbReference type="RefSeq" id="WP_090044595.1">
    <property type="nucleotide sequence ID" value="NZ_FNCC01000001.1"/>
</dbReference>
<evidence type="ECO:0000313" key="3">
    <source>
        <dbReference type="Proteomes" id="UP000199623"/>
    </source>
</evidence>
<dbReference type="InterPro" id="IPR036291">
    <property type="entry name" value="NAD(P)-bd_dom_sf"/>
</dbReference>
<gene>
    <name evidence="2" type="ORF">SAMN05216553_101241</name>
</gene>
<dbReference type="Pfam" id="PF08240">
    <property type="entry name" value="ADH_N"/>
    <property type="match status" value="1"/>
</dbReference>